<keyword evidence="7" id="KW-1185">Reference proteome</keyword>
<dbReference type="Gene3D" id="3.30.70.330">
    <property type="match status" value="2"/>
</dbReference>
<dbReference type="InterPro" id="IPR012677">
    <property type="entry name" value="Nucleotide-bd_a/b_plait_sf"/>
</dbReference>
<evidence type="ECO:0000256" key="2">
    <source>
        <dbReference type="ARBA" id="ARBA00022884"/>
    </source>
</evidence>
<feature type="region of interest" description="Disordered" evidence="5">
    <location>
        <begin position="938"/>
        <end position="990"/>
    </location>
</feature>
<keyword evidence="3" id="KW-0469">Meiosis</keyword>
<dbReference type="Proteomes" id="UP001652660">
    <property type="component" value="Chromosome 11c"/>
</dbReference>
<feature type="compositionally biased region" description="Polar residues" evidence="5">
    <location>
        <begin position="954"/>
        <end position="969"/>
    </location>
</feature>
<name>A0A6P6V7M9_COFAR</name>
<organism evidence="7 9">
    <name type="scientific">Coffea arabica</name>
    <name type="common">Arabian coffee</name>
    <dbReference type="NCBI Taxonomy" id="13443"/>
    <lineage>
        <taxon>Eukaryota</taxon>
        <taxon>Viridiplantae</taxon>
        <taxon>Streptophyta</taxon>
        <taxon>Embryophyta</taxon>
        <taxon>Tracheophyta</taxon>
        <taxon>Spermatophyta</taxon>
        <taxon>Magnoliopsida</taxon>
        <taxon>eudicotyledons</taxon>
        <taxon>Gunneridae</taxon>
        <taxon>Pentapetalae</taxon>
        <taxon>asterids</taxon>
        <taxon>lamiids</taxon>
        <taxon>Gentianales</taxon>
        <taxon>Rubiaceae</taxon>
        <taxon>Ixoroideae</taxon>
        <taxon>Gardenieae complex</taxon>
        <taxon>Bertiereae - Coffeeae clade</taxon>
        <taxon>Coffeeae</taxon>
        <taxon>Coffea</taxon>
    </lineage>
</organism>
<dbReference type="GO" id="GO:0051321">
    <property type="term" value="P:meiotic cell cycle"/>
    <property type="evidence" value="ECO:0007669"/>
    <property type="project" value="UniProtKB-KW"/>
</dbReference>
<proteinExistence type="predicted"/>
<feature type="domain" description="RRM" evidence="6">
    <location>
        <begin position="361"/>
        <end position="434"/>
    </location>
</feature>
<evidence type="ECO:0000256" key="5">
    <source>
        <dbReference type="SAM" id="MobiDB-lite"/>
    </source>
</evidence>
<dbReference type="InterPro" id="IPR000504">
    <property type="entry name" value="RRM_dom"/>
</dbReference>
<dbReference type="InterPro" id="IPR034453">
    <property type="entry name" value="MEI2-like_RRM1"/>
</dbReference>
<feature type="region of interest" description="Disordered" evidence="5">
    <location>
        <begin position="514"/>
        <end position="542"/>
    </location>
</feature>
<dbReference type="SUPFAM" id="SSF54928">
    <property type="entry name" value="RNA-binding domain, RBD"/>
    <property type="match status" value="2"/>
</dbReference>
<keyword evidence="1" id="KW-0677">Repeat</keyword>
<dbReference type="Pfam" id="PF00076">
    <property type="entry name" value="RRM_1"/>
    <property type="match status" value="2"/>
</dbReference>
<dbReference type="PANTHER" id="PTHR23189">
    <property type="entry name" value="RNA RECOGNITION MOTIF-CONTAINING"/>
    <property type="match status" value="1"/>
</dbReference>
<dbReference type="GO" id="GO:0045927">
    <property type="term" value="P:positive regulation of growth"/>
    <property type="evidence" value="ECO:0007669"/>
    <property type="project" value="UniProtKB-ARBA"/>
</dbReference>
<evidence type="ECO:0000256" key="4">
    <source>
        <dbReference type="PROSITE-ProRule" id="PRU00176"/>
    </source>
</evidence>
<dbReference type="RefSeq" id="XP_027098706.2">
    <property type="nucleotide sequence ID" value="XM_027242905.2"/>
</dbReference>
<reference evidence="7" key="1">
    <citation type="journal article" date="2025" name="Foods">
        <title>Unveiling the Microbial Signatures of Arabica Coffee Cherries: Insights into Ripeness Specific Diversity, Functional Traits, and Implications for Quality and Safety.</title>
        <authorList>
            <consortium name="RefSeq"/>
            <person name="Tenea G.N."/>
            <person name="Cifuentes V."/>
            <person name="Reyes P."/>
            <person name="Cevallos-Vallejos M."/>
        </authorList>
    </citation>
    <scope>NUCLEOTIDE SEQUENCE [LARGE SCALE GENOMIC DNA]</scope>
</reference>
<dbReference type="InterPro" id="IPR007201">
    <property type="entry name" value="Mei2-like_Rrm_C"/>
</dbReference>
<feature type="compositionally biased region" description="Polar residues" evidence="5">
    <location>
        <begin position="514"/>
        <end position="529"/>
    </location>
</feature>
<evidence type="ECO:0000256" key="1">
    <source>
        <dbReference type="ARBA" id="ARBA00022737"/>
    </source>
</evidence>
<evidence type="ECO:0000313" key="7">
    <source>
        <dbReference type="Proteomes" id="UP001652660"/>
    </source>
</evidence>
<dbReference type="CDD" id="cd12524">
    <property type="entry name" value="RRM1_MEI2_like"/>
    <property type="match status" value="1"/>
</dbReference>
<feature type="domain" description="RRM" evidence="6">
    <location>
        <begin position="276"/>
        <end position="349"/>
    </location>
</feature>
<dbReference type="GeneID" id="113718013"/>
<keyword evidence="2 4" id="KW-0694">RNA-binding</keyword>
<dbReference type="AlphaFoldDB" id="A0A6P6V7M9"/>
<dbReference type="PROSITE" id="PS50102">
    <property type="entry name" value="RRM"/>
    <property type="match status" value="2"/>
</dbReference>
<evidence type="ECO:0000313" key="9">
    <source>
        <dbReference type="RefSeq" id="XP_027098706.2"/>
    </source>
</evidence>
<dbReference type="GO" id="GO:0003723">
    <property type="term" value="F:RNA binding"/>
    <property type="evidence" value="ECO:0007669"/>
    <property type="project" value="UniProtKB-UniRule"/>
</dbReference>
<gene>
    <name evidence="8 9" type="primary">LOC113718013</name>
</gene>
<dbReference type="InterPro" id="IPR035979">
    <property type="entry name" value="RBD_domain_sf"/>
</dbReference>
<reference evidence="8 9" key="2">
    <citation type="submission" date="2025-05" db="UniProtKB">
        <authorList>
            <consortium name="RefSeq"/>
        </authorList>
    </citation>
    <scope>IDENTIFICATION</scope>
    <source>
        <tissue evidence="8 9">Leaves</tissue>
    </source>
</reference>
<evidence type="ECO:0000256" key="3">
    <source>
        <dbReference type="ARBA" id="ARBA00023254"/>
    </source>
</evidence>
<feature type="region of interest" description="Disordered" evidence="5">
    <location>
        <begin position="445"/>
        <end position="477"/>
    </location>
</feature>
<evidence type="ECO:0000259" key="6">
    <source>
        <dbReference type="PROSITE" id="PS50102"/>
    </source>
</evidence>
<dbReference type="InterPro" id="IPR034454">
    <property type="entry name" value="MEI2-like_RRM3"/>
</dbReference>
<feature type="region of interest" description="Disordered" evidence="5">
    <location>
        <begin position="773"/>
        <end position="799"/>
    </location>
</feature>
<dbReference type="OrthoDB" id="417481at2759"/>
<dbReference type="CDD" id="cd12531">
    <property type="entry name" value="RRM3_MEI2_like"/>
    <property type="match status" value="1"/>
</dbReference>
<feature type="compositionally biased region" description="Polar residues" evidence="5">
    <location>
        <begin position="460"/>
        <end position="470"/>
    </location>
</feature>
<evidence type="ECO:0000313" key="8">
    <source>
        <dbReference type="RefSeq" id="XP_027098705.2"/>
    </source>
</evidence>
<dbReference type="Pfam" id="PF04059">
    <property type="entry name" value="RRM_2"/>
    <property type="match status" value="1"/>
</dbReference>
<dbReference type="SMART" id="SM00360">
    <property type="entry name" value="RRM"/>
    <property type="match status" value="3"/>
</dbReference>
<sequence>MPSEIMGSQGLSPSSFFSEDLHPDERQIGFWKTDTMPNCYASKIDGTLHTVGVASSPLQKRIQLDSQISNCFDLPDSFLHQDQRAATSIEKHAIGAAGATSRSLPRNFDHDLVTRPNFSVEPASYFMEGEKLNLVGAQYENGLFSSSLSELFSRKLRLSSNNPPYGHSVGAAASQYEEEETFESLEELEAHTIGNLLPDDDDLLSGVTDGVDNITQPNNGDDIEDLDVFSSIGGLELGEDGFPSGQNNSDISGENANGQLVGLGVGEHPFGEHPSRTLFVRNINSNVEDCELRTLFEQYGDIRTLYTACKHRGFVMISYYDIRAARNAMKALQNKPLRRRKLDIHFSIPKDNPSEKDVNQGTLVVFNLDSSVSNDELRQIFGVYGEIKEIRETPHRSHHKFIEFYDVRAAEAALRALNRSDIAGKRIKLEPSRPGGARRLTQPFTSELEQEESSLYLQQTSPRSTASTGFSGPFAHGGIPSSMDNGTIFGSQSASGATVSPFFDNAFHHVVSSAPNSLPSLTRAGSSGNHTRDGESSHSQGEMKLELRSVPNYHPHSLPDYHDGLGNGISCNSPGHMSSNISARPSEMIENTQFCRFGSKGHPVELNDGVFGHSGNGSCPPPGRHYMWSNTHHPQPQGMMWQNSPSFVNGVCTPPHAQQLHAVPRAPNQMLNAVLPQSNHHVGSAPSVNPSLWDRRHAFAGESPDASVFHPGSLGNIRISGNAPHPLEFVPRNIFSGAGGGCVELAVPSKSVGFNSLPQRCMMFPTRGQMIPMINSFDSPNERSRNRRNESNSSQADNKKQFELDIDRIMRGEDKRTTLMIKNIPNKYTSKMLLAAIDERHRGTYDFIYLPIDFKNKCNVGYAFINMTDPSLIIPFYQAFNGKKWEKFNSEKVASLAYARIQGKAALIAHFQNSSLMNEDKRCRPILFHTDGPNAGDQVPFPMGVNVRPRPSKNRATTSEENSQENALNLPNGELCFNGDSASGSVKESD</sequence>
<feature type="compositionally biased region" description="Basic and acidic residues" evidence="5">
    <location>
        <begin position="780"/>
        <end position="790"/>
    </location>
</feature>
<protein>
    <submittedName>
        <fullName evidence="8 9">Protein MEI2-like 4 isoform X1</fullName>
    </submittedName>
</protein>
<dbReference type="RefSeq" id="XP_027098705.2">
    <property type="nucleotide sequence ID" value="XM_027242904.2"/>
</dbReference>
<feature type="compositionally biased region" description="Basic and acidic residues" evidence="5">
    <location>
        <begin position="530"/>
        <end position="542"/>
    </location>
</feature>
<accession>A0A6P6V7M9</accession>
<feature type="compositionally biased region" description="Polar residues" evidence="5">
    <location>
        <begin position="980"/>
        <end position="990"/>
    </location>
</feature>
<dbReference type="GO" id="GO:0045836">
    <property type="term" value="P:positive regulation of meiotic nuclear division"/>
    <property type="evidence" value="ECO:0007669"/>
    <property type="project" value="UniProtKB-ARBA"/>
</dbReference>